<evidence type="ECO:0000313" key="3">
    <source>
        <dbReference type="Proteomes" id="UP000304900"/>
    </source>
</evidence>
<evidence type="ECO:0000313" key="2">
    <source>
        <dbReference type="EMBL" id="TKT88614.1"/>
    </source>
</evidence>
<organism evidence="2 3">
    <name type="scientific">Dyadobacter frigoris</name>
    <dbReference type="NCBI Taxonomy" id="2576211"/>
    <lineage>
        <taxon>Bacteria</taxon>
        <taxon>Pseudomonadati</taxon>
        <taxon>Bacteroidota</taxon>
        <taxon>Cytophagia</taxon>
        <taxon>Cytophagales</taxon>
        <taxon>Spirosomataceae</taxon>
        <taxon>Dyadobacter</taxon>
    </lineage>
</organism>
<dbReference type="RefSeq" id="WP_137343151.1">
    <property type="nucleotide sequence ID" value="NZ_BSQH01000012.1"/>
</dbReference>
<sequence length="1137" mass="124014">MKHIPFYILALLSLLQSVYGQQTNSKNYIISRTYKQAGANANQIDKVTTQVQYMDGLGRSLQTVGVKQSPLGSDIVQSVEYDALGRQAKQYLPYVAAGNGAFQDAPSTAVPTWYTANSALLQGDDLSNPFSESFFEPTPLGRLTGQRAPGGKSAPSALEYKVNTAADDIKRYDFSGSLTPNGSYGAGQLTVTKTTDEQGKVVLQYTDMLGKIICKQVVVSGTETLSTYYVYDDNGWLRVVLQPKYQDDANLTNYAFQYDYDSRGRIIIKKIPGSGTTEIVYDKFDRPAMSRDANQAARGVWGFTKFDALNRPVVTGEIPSTSDRATLAGSVDTGAEHHEIRNNAATEGYTLNKTAPTSATLDHLRTIIFYDDYSFSKGANLNYNAASAYGGDLLLLPKSYSTGARTRVLLSNGSMGDWLTSAIYYDTEYRPIQSIRELYDLGSTAVERISTKYLYDLASVVAEQKTEQILSATVTNTHLATFTYDHADRLLSVKEKVTNGLNATSKEAFTIAQRYNTLGQLQSKWFHSVNETKYRHRTDYTYNIRGWVTDGKTVYKTLASSPDKSIFAFGMEYKKGDGNYTNKNISKAQWRGKDEDQFTAGLNFAYDGADRLSGSTGISYAGVTYPNTESGISYDKNGNITNLTRSGASVDNLTYSYSGTGNKLFSISDGSGINSGVKSGTYGYSYDANGNMLTDNNRGAVIAYNYLNLPRTVVIGGKTLAYDYDASGGKHKYAGGSMTLKYAGSFEYKRVGSVDSLYRVSLNDAQAVYRNGGLKFEYYVKDHLENARVVFDETGAIIQKSDYYAFGLAINKDLPVTTEAARNATNRYLYNGKELQDGSGYVDYGARMYMPEIGRWGSGDPLSEKWSNVSPYSFTLNNPLNLIDPNGMDVTDMADRVRFTGEDKEAILFALSGENDDNGCPPNCPQTSMKTDATSRARTITQQIASGSIPLISTGQSILYNTDTKWSRTAQWGNKNDQLLQQLSTTNGFSGVGAGLLENYSGATRIGRTGIYTLGSKGGLFYGNQFARTYGLAGIGKMLGNAGLIFGGILDFQGVQIYKTEGPNASGAVHPGKATLNTAVGIWGVTVGSAVGFTGGAVYFGIDTFYPGGWNGAMNNNYNLLKQNQKVLGPSFNLYKD</sequence>
<dbReference type="PANTHER" id="PTHR32305">
    <property type="match status" value="1"/>
</dbReference>
<dbReference type="OrthoDB" id="976756at2"/>
<dbReference type="InterPro" id="IPR022385">
    <property type="entry name" value="Rhs_assc_core"/>
</dbReference>
<dbReference type="AlphaFoldDB" id="A0A4U6D3W0"/>
<evidence type="ECO:0000259" key="1">
    <source>
        <dbReference type="Pfam" id="PF20041"/>
    </source>
</evidence>
<name>A0A4U6D3W0_9BACT</name>
<dbReference type="InterPro" id="IPR050708">
    <property type="entry name" value="T6SS_VgrG/RHS"/>
</dbReference>
<accession>A0A4U6D3W0</accession>
<proteinExistence type="predicted"/>
<feature type="domain" description="DUF6443" evidence="1">
    <location>
        <begin position="33"/>
        <end position="156"/>
    </location>
</feature>
<keyword evidence="3" id="KW-1185">Reference proteome</keyword>
<dbReference type="Pfam" id="PF20041">
    <property type="entry name" value="DUF6443"/>
    <property type="match status" value="1"/>
</dbReference>
<dbReference type="EMBL" id="SZVO01000015">
    <property type="protein sequence ID" value="TKT88614.1"/>
    <property type="molecule type" value="Genomic_DNA"/>
</dbReference>
<dbReference type="Gene3D" id="2.180.10.10">
    <property type="entry name" value="RHS repeat-associated core"/>
    <property type="match status" value="1"/>
</dbReference>
<reference evidence="2 3" key="1">
    <citation type="submission" date="2019-05" db="EMBL/GenBank/DDBJ databases">
        <title>Dyadobacter AR-3-8 sp. nov., isolated from arctic soil.</title>
        <authorList>
            <person name="Chaudhary D.K."/>
        </authorList>
    </citation>
    <scope>NUCLEOTIDE SEQUENCE [LARGE SCALE GENOMIC DNA]</scope>
    <source>
        <strain evidence="2 3">AR-3-8</strain>
    </source>
</reference>
<protein>
    <submittedName>
        <fullName evidence="2">RHS repeat-associated core domain-containing protein</fullName>
    </submittedName>
</protein>
<gene>
    <name evidence="2" type="ORF">FDK13_27095</name>
</gene>
<dbReference type="PANTHER" id="PTHR32305:SF15">
    <property type="entry name" value="PROTEIN RHSA-RELATED"/>
    <property type="match status" value="1"/>
</dbReference>
<dbReference type="Proteomes" id="UP000304900">
    <property type="component" value="Unassembled WGS sequence"/>
</dbReference>
<dbReference type="InterPro" id="IPR045619">
    <property type="entry name" value="DUF6443"/>
</dbReference>
<comment type="caution">
    <text evidence="2">The sequence shown here is derived from an EMBL/GenBank/DDBJ whole genome shotgun (WGS) entry which is preliminary data.</text>
</comment>
<dbReference type="NCBIfam" id="TIGR03696">
    <property type="entry name" value="Rhs_assc_core"/>
    <property type="match status" value="1"/>
</dbReference>